<dbReference type="GO" id="GO:0036064">
    <property type="term" value="C:ciliary basal body"/>
    <property type="evidence" value="ECO:0007669"/>
    <property type="project" value="TreeGrafter"/>
</dbReference>
<keyword evidence="10" id="KW-0505">Motor protein</keyword>
<accession>A0A383W496</accession>
<dbReference type="SUPFAM" id="SSF52540">
    <property type="entry name" value="P-loop containing nucleoside triphosphate hydrolases"/>
    <property type="match status" value="1"/>
</dbReference>
<comment type="subcellular location">
    <subcellularLocation>
        <location evidence="1">Cytoplasm</location>
        <location evidence="1">Cytoskeleton</location>
        <location evidence="1">Cilium basal body</location>
    </subcellularLocation>
</comment>
<keyword evidence="5" id="KW-0963">Cytoplasm</keyword>
<dbReference type="InterPro" id="IPR027417">
    <property type="entry name" value="P-loop_NTPase"/>
</dbReference>
<evidence type="ECO:0000256" key="5">
    <source>
        <dbReference type="ARBA" id="ARBA00022490"/>
    </source>
</evidence>
<keyword evidence="8" id="KW-0243">Dynein</keyword>
<keyword evidence="6" id="KW-0493">Microtubule</keyword>
<dbReference type="PANTHER" id="PTHR13236">
    <property type="entry name" value="DYNEIN 2 LIGHT INTERMEDIATE CHAIN, ISOFORM 2"/>
    <property type="match status" value="1"/>
</dbReference>
<feature type="compositionally biased region" description="Low complexity" evidence="13">
    <location>
        <begin position="405"/>
        <end position="428"/>
    </location>
</feature>
<evidence type="ECO:0000256" key="11">
    <source>
        <dbReference type="ARBA" id="ARBA00023212"/>
    </source>
</evidence>
<comment type="similarity">
    <text evidence="2">Belongs to the dynein light intermediate chain family.</text>
</comment>
<evidence type="ECO:0000256" key="7">
    <source>
        <dbReference type="ARBA" id="ARBA00022794"/>
    </source>
</evidence>
<dbReference type="Gene3D" id="3.40.50.300">
    <property type="entry name" value="P-loop containing nucleotide triphosphate hydrolases"/>
    <property type="match status" value="1"/>
</dbReference>
<keyword evidence="9" id="KW-0969">Cilium</keyword>
<name>A0A383W496_TETOB</name>
<keyword evidence="12" id="KW-0966">Cell projection</keyword>
<dbReference type="Proteomes" id="UP000256970">
    <property type="component" value="Unassembled WGS sequence"/>
</dbReference>
<keyword evidence="15" id="KW-1185">Reference proteome</keyword>
<dbReference type="GO" id="GO:0005868">
    <property type="term" value="C:cytoplasmic dynein complex"/>
    <property type="evidence" value="ECO:0007669"/>
    <property type="project" value="InterPro"/>
</dbReference>
<dbReference type="GO" id="GO:0035735">
    <property type="term" value="P:intraciliary transport involved in cilium assembly"/>
    <property type="evidence" value="ECO:0007669"/>
    <property type="project" value="InterPro"/>
</dbReference>
<organism evidence="14 15">
    <name type="scientific">Tetradesmus obliquus</name>
    <name type="common">Green alga</name>
    <name type="synonym">Acutodesmus obliquus</name>
    <dbReference type="NCBI Taxonomy" id="3088"/>
    <lineage>
        <taxon>Eukaryota</taxon>
        <taxon>Viridiplantae</taxon>
        <taxon>Chlorophyta</taxon>
        <taxon>core chlorophytes</taxon>
        <taxon>Chlorophyceae</taxon>
        <taxon>CS clade</taxon>
        <taxon>Sphaeropleales</taxon>
        <taxon>Scenedesmaceae</taxon>
        <taxon>Tetradesmus</taxon>
    </lineage>
</organism>
<dbReference type="GO" id="GO:0005930">
    <property type="term" value="C:axoneme"/>
    <property type="evidence" value="ECO:0007669"/>
    <property type="project" value="TreeGrafter"/>
</dbReference>
<keyword evidence="4" id="KW-0217">Developmental protein</keyword>
<evidence type="ECO:0000313" key="15">
    <source>
        <dbReference type="Proteomes" id="UP000256970"/>
    </source>
</evidence>
<dbReference type="GO" id="GO:0005874">
    <property type="term" value="C:microtubule"/>
    <property type="evidence" value="ECO:0007669"/>
    <property type="project" value="UniProtKB-KW"/>
</dbReference>
<evidence type="ECO:0000256" key="3">
    <source>
        <dbReference type="ARBA" id="ARBA00018863"/>
    </source>
</evidence>
<proteinExistence type="inferred from homology"/>
<dbReference type="PANTHER" id="PTHR13236:SF0">
    <property type="entry name" value="CYTOPLASMIC DYNEIN 2 LIGHT INTERMEDIATE CHAIN 1"/>
    <property type="match status" value="1"/>
</dbReference>
<protein>
    <recommendedName>
        <fullName evidence="3">Cytoplasmic dynein 2 light intermediate chain 1</fullName>
    </recommendedName>
</protein>
<evidence type="ECO:0000256" key="4">
    <source>
        <dbReference type="ARBA" id="ARBA00022473"/>
    </source>
</evidence>
<dbReference type="CDD" id="cd00882">
    <property type="entry name" value="Ras_like_GTPase"/>
    <property type="match status" value="1"/>
</dbReference>
<dbReference type="InterPro" id="IPR040045">
    <property type="entry name" value="DYNC2LI1"/>
</dbReference>
<evidence type="ECO:0000256" key="1">
    <source>
        <dbReference type="ARBA" id="ARBA00004120"/>
    </source>
</evidence>
<dbReference type="GO" id="GO:0035721">
    <property type="term" value="P:intraciliary retrograde transport"/>
    <property type="evidence" value="ECO:0007669"/>
    <property type="project" value="InterPro"/>
</dbReference>
<evidence type="ECO:0000256" key="8">
    <source>
        <dbReference type="ARBA" id="ARBA00023017"/>
    </source>
</evidence>
<evidence type="ECO:0000256" key="2">
    <source>
        <dbReference type="ARBA" id="ARBA00006831"/>
    </source>
</evidence>
<sequence length="428" mass="46138">MSSSTGGPTGIYTPGSIWAKAIEQSKQQKKADSSKDDAYVYILGAKGSGKSTVLNRFLYPTQVEVPKPSQCLEYTFARKPGSSFGPGDRKELAHIWEVSGSDAFAQQLAQGSQIFLTYRQVTTAVVVIVLDLSQPSSVIPTALQCLDLVQRKLAATYTLFERKGLQLPEQLRARQRTKLLSQHEDKDLVACSGISIVLAGTKWDAFRDSVEAEGQRVLGRCLRWIAHAHGAHLLYLGGLQAAGGQGMGGAAGAAAGAQQQLQPQQLLNNFCRLLSHVTFVGMDRKMPLKLQPQFDHLGPLMIPAGSDKFSSIGSPQVQLTPGALKAAADVAAVQQQWVAVVHGLFPPGPGKAQEQQGKVPPQLDARYREEDVDTARARREAALEAYRQEMEAIHRQETAARKQKAAAAAAGGAGQGQQQQQAVARRAR</sequence>
<evidence type="ECO:0000256" key="6">
    <source>
        <dbReference type="ARBA" id="ARBA00022701"/>
    </source>
</evidence>
<evidence type="ECO:0000256" key="10">
    <source>
        <dbReference type="ARBA" id="ARBA00023175"/>
    </source>
</evidence>
<keyword evidence="7" id="KW-0970">Cilium biogenesis/degradation</keyword>
<feature type="region of interest" description="Disordered" evidence="13">
    <location>
        <begin position="394"/>
        <end position="428"/>
    </location>
</feature>
<dbReference type="GO" id="GO:0045504">
    <property type="term" value="F:dynein heavy chain binding"/>
    <property type="evidence" value="ECO:0007669"/>
    <property type="project" value="TreeGrafter"/>
</dbReference>
<dbReference type="STRING" id="3088.A0A383W496"/>
<gene>
    <name evidence="14" type="ORF">BQ4739_LOCUS11937</name>
</gene>
<reference evidence="14 15" key="1">
    <citation type="submission" date="2016-10" db="EMBL/GenBank/DDBJ databases">
        <authorList>
            <person name="Cai Z."/>
        </authorList>
    </citation>
    <scope>NUCLEOTIDE SEQUENCE [LARGE SCALE GENOMIC DNA]</scope>
</reference>
<feature type="region of interest" description="Disordered" evidence="13">
    <location>
        <begin position="348"/>
        <end position="370"/>
    </location>
</feature>
<evidence type="ECO:0000256" key="9">
    <source>
        <dbReference type="ARBA" id="ARBA00023069"/>
    </source>
</evidence>
<evidence type="ECO:0000256" key="12">
    <source>
        <dbReference type="ARBA" id="ARBA00023273"/>
    </source>
</evidence>
<dbReference type="EMBL" id="FNXT01001080">
    <property type="protein sequence ID" value="SZX71824.1"/>
    <property type="molecule type" value="Genomic_DNA"/>
</dbReference>
<evidence type="ECO:0000313" key="14">
    <source>
        <dbReference type="EMBL" id="SZX71824.1"/>
    </source>
</evidence>
<evidence type="ECO:0000256" key="13">
    <source>
        <dbReference type="SAM" id="MobiDB-lite"/>
    </source>
</evidence>
<dbReference type="AlphaFoldDB" id="A0A383W496"/>
<keyword evidence="11" id="KW-0206">Cytoskeleton</keyword>